<feature type="domain" description="UPAR/Ly6" evidence="4">
    <location>
        <begin position="19"/>
        <end position="117"/>
    </location>
</feature>
<dbReference type="CDD" id="cd00117">
    <property type="entry name" value="TFP"/>
    <property type="match status" value="1"/>
</dbReference>
<dbReference type="Pfam" id="PF00021">
    <property type="entry name" value="UPAR_LY6"/>
    <property type="match status" value="1"/>
</dbReference>
<evidence type="ECO:0000313" key="6">
    <source>
        <dbReference type="Proteomes" id="UP001159428"/>
    </source>
</evidence>
<dbReference type="SMART" id="SM00134">
    <property type="entry name" value="LU"/>
    <property type="match status" value="1"/>
</dbReference>
<dbReference type="AlphaFoldDB" id="A0AAU9W3Y9"/>
<evidence type="ECO:0000256" key="1">
    <source>
        <dbReference type="ARBA" id="ARBA00022729"/>
    </source>
</evidence>
<dbReference type="Gene3D" id="2.10.60.10">
    <property type="entry name" value="CD59"/>
    <property type="match status" value="1"/>
</dbReference>
<dbReference type="PANTHER" id="PTHR10036">
    <property type="entry name" value="CD59 GLYCOPROTEIN"/>
    <property type="match status" value="1"/>
</dbReference>
<proteinExistence type="predicted"/>
<comment type="caution">
    <text evidence="5">The sequence shown here is derived from an EMBL/GenBank/DDBJ whole genome shotgun (WGS) entry which is preliminary data.</text>
</comment>
<accession>A0AAU9W3Y9</accession>
<evidence type="ECO:0000259" key="4">
    <source>
        <dbReference type="SMART" id="SM00134"/>
    </source>
</evidence>
<gene>
    <name evidence="5" type="ORF">PMEA_00034899</name>
</gene>
<dbReference type="Proteomes" id="UP001159428">
    <property type="component" value="Unassembled WGS sequence"/>
</dbReference>
<evidence type="ECO:0000313" key="5">
    <source>
        <dbReference type="EMBL" id="CAH3103275.1"/>
    </source>
</evidence>
<feature type="signal peptide" evidence="3">
    <location>
        <begin position="1"/>
        <end position="18"/>
    </location>
</feature>
<dbReference type="PANTHER" id="PTHR10036:SF3">
    <property type="entry name" value="PROTEIN SLEEPLESS-RELATED"/>
    <property type="match status" value="1"/>
</dbReference>
<dbReference type="InterPro" id="IPR045860">
    <property type="entry name" value="Snake_toxin-like_sf"/>
</dbReference>
<evidence type="ECO:0000256" key="3">
    <source>
        <dbReference type="SAM" id="SignalP"/>
    </source>
</evidence>
<reference evidence="5 6" key="1">
    <citation type="submission" date="2022-05" db="EMBL/GenBank/DDBJ databases">
        <authorList>
            <consortium name="Genoscope - CEA"/>
            <person name="William W."/>
        </authorList>
    </citation>
    <scope>NUCLEOTIDE SEQUENCE [LARGE SCALE GENOMIC DNA]</scope>
</reference>
<dbReference type="EMBL" id="CALNXJ010000009">
    <property type="protein sequence ID" value="CAH3103275.1"/>
    <property type="molecule type" value="Genomic_DNA"/>
</dbReference>
<dbReference type="SUPFAM" id="SSF57302">
    <property type="entry name" value="Snake toxin-like"/>
    <property type="match status" value="1"/>
</dbReference>
<evidence type="ECO:0000256" key="2">
    <source>
        <dbReference type="ARBA" id="ARBA00023157"/>
    </source>
</evidence>
<keyword evidence="2" id="KW-1015">Disulfide bond</keyword>
<sequence length="125" mass="13677">MKLLFVITFFLCISVGYGLKCYKCLTTKGWDDCKDIKKEMDCPAGYDRCFKASAHVKDEGASVEEYGKGCMTKENCNTDLSTLDFCKGKGKCKLDCCSGDLCNVATLQKVSAAALIACTLMALLY</sequence>
<dbReference type="InterPro" id="IPR016054">
    <property type="entry name" value="LY6_UPA_recep-like"/>
</dbReference>
<name>A0AAU9W3Y9_9CNID</name>
<keyword evidence="1 3" id="KW-0732">Signal</keyword>
<feature type="chain" id="PRO_5043505103" description="UPAR/Ly6 domain-containing protein" evidence="3">
    <location>
        <begin position="19"/>
        <end position="125"/>
    </location>
</feature>
<organism evidence="5 6">
    <name type="scientific">Pocillopora meandrina</name>
    <dbReference type="NCBI Taxonomy" id="46732"/>
    <lineage>
        <taxon>Eukaryota</taxon>
        <taxon>Metazoa</taxon>
        <taxon>Cnidaria</taxon>
        <taxon>Anthozoa</taxon>
        <taxon>Hexacorallia</taxon>
        <taxon>Scleractinia</taxon>
        <taxon>Astrocoeniina</taxon>
        <taxon>Pocilloporidae</taxon>
        <taxon>Pocillopora</taxon>
    </lineage>
</organism>
<keyword evidence="6" id="KW-1185">Reference proteome</keyword>
<protein>
    <recommendedName>
        <fullName evidence="4">UPAR/Ly6 domain-containing protein</fullName>
    </recommendedName>
</protein>